<dbReference type="PANTHER" id="PTHR30204:SF69">
    <property type="entry name" value="MERR-FAMILY TRANSCRIPTIONAL REGULATOR"/>
    <property type="match status" value="1"/>
</dbReference>
<evidence type="ECO:0000256" key="3">
    <source>
        <dbReference type="ARBA" id="ARBA00023125"/>
    </source>
</evidence>
<keyword evidence="4" id="KW-0804">Transcription</keyword>
<accession>A0A2X0WVA0</accession>
<evidence type="ECO:0000256" key="4">
    <source>
        <dbReference type="ARBA" id="ARBA00023163"/>
    </source>
</evidence>
<keyword evidence="2" id="KW-0805">Transcription regulation</keyword>
<dbReference type="InterPro" id="IPR000551">
    <property type="entry name" value="MerR-type_HTH_dom"/>
</dbReference>
<dbReference type="SUPFAM" id="SSF46955">
    <property type="entry name" value="Putative DNA-binding domain"/>
    <property type="match status" value="1"/>
</dbReference>
<dbReference type="SMART" id="SM00422">
    <property type="entry name" value="HTH_MERR"/>
    <property type="match status" value="1"/>
</dbReference>
<name>A0A2X0WVA0_9GAMM</name>
<dbReference type="GO" id="GO:0003677">
    <property type="term" value="F:DNA binding"/>
    <property type="evidence" value="ECO:0007669"/>
    <property type="project" value="UniProtKB-KW"/>
</dbReference>
<dbReference type="Pfam" id="PF13411">
    <property type="entry name" value="MerR_1"/>
    <property type="match status" value="1"/>
</dbReference>
<dbReference type="RefSeq" id="WP_113744497.1">
    <property type="nucleotide sequence ID" value="NZ_UAPV01000001.1"/>
</dbReference>
<dbReference type="PROSITE" id="PS50937">
    <property type="entry name" value="HTH_MERR_2"/>
    <property type="match status" value="1"/>
</dbReference>
<dbReference type="GO" id="GO:0003700">
    <property type="term" value="F:DNA-binding transcription factor activity"/>
    <property type="evidence" value="ECO:0007669"/>
    <property type="project" value="InterPro"/>
</dbReference>
<dbReference type="PANTHER" id="PTHR30204">
    <property type="entry name" value="REDOX-CYCLING DRUG-SENSING TRANSCRIPTIONAL ACTIVATOR SOXR"/>
    <property type="match status" value="1"/>
</dbReference>
<dbReference type="Gene3D" id="1.10.1660.10">
    <property type="match status" value="1"/>
</dbReference>
<protein>
    <submittedName>
        <fullName evidence="6">Mercuric resistance operon regulatory protein</fullName>
    </submittedName>
</protein>
<keyword evidence="7" id="KW-1185">Reference proteome</keyword>
<gene>
    <name evidence="6" type="primary">merR1</name>
    <name evidence="6" type="ORF">NCTC13093_01837</name>
</gene>
<organism evidence="6 7">
    <name type="scientific">Anaerobiospirillum thomasii</name>
    <dbReference type="NCBI Taxonomy" id="179995"/>
    <lineage>
        <taxon>Bacteria</taxon>
        <taxon>Pseudomonadati</taxon>
        <taxon>Pseudomonadota</taxon>
        <taxon>Gammaproteobacteria</taxon>
        <taxon>Aeromonadales</taxon>
        <taxon>Succinivibrionaceae</taxon>
        <taxon>Anaerobiospirillum</taxon>
    </lineage>
</organism>
<dbReference type="Proteomes" id="UP000250086">
    <property type="component" value="Unassembled WGS sequence"/>
</dbReference>
<evidence type="ECO:0000313" key="6">
    <source>
        <dbReference type="EMBL" id="SPT70422.1"/>
    </source>
</evidence>
<keyword evidence="3" id="KW-0238">DNA-binding</keyword>
<dbReference type="InterPro" id="IPR047057">
    <property type="entry name" value="MerR_fam"/>
</dbReference>
<evidence type="ECO:0000313" key="7">
    <source>
        <dbReference type="Proteomes" id="UP000250086"/>
    </source>
</evidence>
<keyword evidence="1" id="KW-0678">Repressor</keyword>
<evidence type="ECO:0000256" key="2">
    <source>
        <dbReference type="ARBA" id="ARBA00023015"/>
    </source>
</evidence>
<proteinExistence type="predicted"/>
<dbReference type="AlphaFoldDB" id="A0A2X0WVA0"/>
<dbReference type="EMBL" id="UAPV01000001">
    <property type="protein sequence ID" value="SPT70422.1"/>
    <property type="molecule type" value="Genomic_DNA"/>
</dbReference>
<feature type="domain" description="HTH merR-type" evidence="5">
    <location>
        <begin position="4"/>
        <end position="73"/>
    </location>
</feature>
<evidence type="ECO:0000259" key="5">
    <source>
        <dbReference type="PROSITE" id="PS50937"/>
    </source>
</evidence>
<sequence length="271" mass="31289">MPNLIKISDFASLCGTTKDTLLYYDRHNLLKPAFISKSGYRYYALEQYYRFDYIRVLKGAGYDLSQVKGQLESKGLSDNIMATALVSLKRQRDEIDAKILMLESLQSVATDYKDQGCDRLFFKDYEAISYGFIQKQHSVIASTKETVNFLSQYLKDSRLSSYFEYQPVGTLIKKSAAAKGSVIYKGFLCRAMGSKDSVPECFELKRRAKGHYACIFHHDTDEGHVRYTLSFIQSLKEQGFKIQSDIFTYYDAFYLQPMSDNSYLLRYEIKV</sequence>
<reference evidence="6 7" key="1">
    <citation type="submission" date="2018-06" db="EMBL/GenBank/DDBJ databases">
        <authorList>
            <consortium name="Pathogen Informatics"/>
            <person name="Doyle S."/>
        </authorList>
    </citation>
    <scope>NUCLEOTIDE SEQUENCE [LARGE SCALE GENOMIC DNA]</scope>
    <source>
        <strain evidence="6 7">NCTC13093</strain>
    </source>
</reference>
<dbReference type="InterPro" id="IPR009061">
    <property type="entry name" value="DNA-bd_dom_put_sf"/>
</dbReference>
<evidence type="ECO:0000256" key="1">
    <source>
        <dbReference type="ARBA" id="ARBA00022491"/>
    </source>
</evidence>